<evidence type="ECO:0000256" key="3">
    <source>
        <dbReference type="ARBA" id="ARBA00022679"/>
    </source>
</evidence>
<dbReference type="Proteomes" id="UP000270856">
    <property type="component" value="Unassembled WGS sequence"/>
</dbReference>
<dbReference type="InterPro" id="IPR015424">
    <property type="entry name" value="PyrdxlP-dep_Trfase"/>
</dbReference>
<comment type="cofactor">
    <cofactor evidence="1 5">
        <name>pyridoxal 5'-phosphate</name>
        <dbReference type="ChEBI" id="CHEBI:597326"/>
    </cofactor>
</comment>
<dbReference type="GO" id="GO:0008483">
    <property type="term" value="F:transaminase activity"/>
    <property type="evidence" value="ECO:0007669"/>
    <property type="project" value="UniProtKB-KW"/>
</dbReference>
<evidence type="ECO:0000256" key="5">
    <source>
        <dbReference type="RuleBase" id="RU003693"/>
    </source>
</evidence>
<reference evidence="7 8" key="1">
    <citation type="submission" date="2018-11" db="EMBL/GenBank/DDBJ databases">
        <title>Aureibaculum marinum gen. nov., sp. nov., a member of the family Flavobacteriaceae isolated from the Bohai Sea.</title>
        <authorList>
            <person name="Ji X."/>
        </authorList>
    </citation>
    <scope>NUCLEOTIDE SEQUENCE [LARGE SCALE GENOMIC DNA]</scope>
    <source>
        <strain evidence="7 8">BH-SD17</strain>
    </source>
</reference>
<evidence type="ECO:0000256" key="4">
    <source>
        <dbReference type="ARBA" id="ARBA00022898"/>
    </source>
</evidence>
<keyword evidence="4 5" id="KW-0663">Pyridoxal phosphate</keyword>
<evidence type="ECO:0000313" key="7">
    <source>
        <dbReference type="EMBL" id="RPD99599.1"/>
    </source>
</evidence>
<name>A0A3N4P7D7_9FLAO</name>
<evidence type="ECO:0000313" key="8">
    <source>
        <dbReference type="Proteomes" id="UP000270856"/>
    </source>
</evidence>
<dbReference type="Gene3D" id="3.90.1150.10">
    <property type="entry name" value="Aspartate Aminotransferase, domain 1"/>
    <property type="match status" value="1"/>
</dbReference>
<dbReference type="RefSeq" id="WP_123896565.1">
    <property type="nucleotide sequence ID" value="NZ_RPFJ01000003.1"/>
</dbReference>
<dbReference type="InterPro" id="IPR001917">
    <property type="entry name" value="Aminotrans_II_pyridoxalP_BS"/>
</dbReference>
<dbReference type="InterPro" id="IPR015421">
    <property type="entry name" value="PyrdxlP-dep_Trfase_major"/>
</dbReference>
<dbReference type="Gene3D" id="3.40.640.10">
    <property type="entry name" value="Type I PLP-dependent aspartate aminotransferase-like (Major domain)"/>
    <property type="match status" value="1"/>
</dbReference>
<sequence length="415" mass="46105">MKDLFERIIKDKGPLGKWAEQAEGYYVFPKLEGPISNRMMFNGKKVITWSINDYLGLANHPEVKKADAEAAAEHGMAYPMGARMMSGHTVFHEQLEQECADFVNKEAAYLVNFGYQGMVSAIDALVTKHDVIVYDMDTHACIIDGVRLHAGKRFVYKHNDVESLEKNLKRATKMANENGGGILVISEGVFGMRGEQGKLKEIVALKKKYNFRFLVDDAHGFGTLGEGGRGAGVEQGVQDDIDVYFATFAKSMAGIGAFFAADKEIIQYLKYNMRSQMFAKSLPMTMVKGALKRLDMLRTMPELKEKLWENVNALQSGLKENGFDIGNTNTCVTPVFLEGDIPEAMAMVNDLRENHGIFCSIVVYPVIPKGMILLRMIPTAAHTMEDVEETIVAFSAIRDKLKNGVYKKIAAAMLG</sequence>
<dbReference type="InterPro" id="IPR004839">
    <property type="entry name" value="Aminotransferase_I/II_large"/>
</dbReference>
<protein>
    <submittedName>
        <fullName evidence="7">Aminotransferase class I/II-fold pyridoxal phosphate-dependent enzyme</fullName>
    </submittedName>
</protein>
<dbReference type="InterPro" id="IPR015422">
    <property type="entry name" value="PyrdxlP-dep_Trfase_small"/>
</dbReference>
<evidence type="ECO:0000259" key="6">
    <source>
        <dbReference type="Pfam" id="PF00155"/>
    </source>
</evidence>
<organism evidence="7 8">
    <name type="scientific">Aureibaculum marinum</name>
    <dbReference type="NCBI Taxonomy" id="2487930"/>
    <lineage>
        <taxon>Bacteria</taxon>
        <taxon>Pseudomonadati</taxon>
        <taxon>Bacteroidota</taxon>
        <taxon>Flavobacteriia</taxon>
        <taxon>Flavobacteriales</taxon>
        <taxon>Flavobacteriaceae</taxon>
        <taxon>Aureibaculum</taxon>
    </lineage>
</organism>
<dbReference type="InterPro" id="IPR050087">
    <property type="entry name" value="AON_synthase_class-II"/>
</dbReference>
<dbReference type="GO" id="GO:0030170">
    <property type="term" value="F:pyridoxal phosphate binding"/>
    <property type="evidence" value="ECO:0007669"/>
    <property type="project" value="InterPro"/>
</dbReference>
<dbReference type="PANTHER" id="PTHR13693">
    <property type="entry name" value="CLASS II AMINOTRANSFERASE/8-AMINO-7-OXONONANOATE SYNTHASE"/>
    <property type="match status" value="1"/>
</dbReference>
<evidence type="ECO:0000256" key="1">
    <source>
        <dbReference type="ARBA" id="ARBA00001933"/>
    </source>
</evidence>
<accession>A0A3N4P7D7</accession>
<comment type="caution">
    <text evidence="7">The sequence shown here is derived from an EMBL/GenBank/DDBJ whole genome shotgun (WGS) entry which is preliminary data.</text>
</comment>
<keyword evidence="3 7" id="KW-0808">Transferase</keyword>
<dbReference type="Pfam" id="PF00155">
    <property type="entry name" value="Aminotran_1_2"/>
    <property type="match status" value="1"/>
</dbReference>
<feature type="domain" description="Aminotransferase class I/classII large" evidence="6">
    <location>
        <begin position="44"/>
        <end position="392"/>
    </location>
</feature>
<comment type="pathway">
    <text evidence="2">Lipid metabolism.</text>
</comment>
<dbReference type="AlphaFoldDB" id="A0A3N4P7D7"/>
<dbReference type="OrthoDB" id="9807157at2"/>
<comment type="similarity">
    <text evidence="5">Belongs to the class-II pyridoxal-phosphate-dependent aminotransferase family.</text>
</comment>
<proteinExistence type="inferred from homology"/>
<evidence type="ECO:0000256" key="2">
    <source>
        <dbReference type="ARBA" id="ARBA00005189"/>
    </source>
</evidence>
<keyword evidence="8" id="KW-1185">Reference proteome</keyword>
<dbReference type="SUPFAM" id="SSF53383">
    <property type="entry name" value="PLP-dependent transferases"/>
    <property type="match status" value="1"/>
</dbReference>
<keyword evidence="7" id="KW-0032">Aminotransferase</keyword>
<gene>
    <name evidence="7" type="ORF">EGM88_03380</name>
</gene>
<dbReference type="PROSITE" id="PS00599">
    <property type="entry name" value="AA_TRANSFER_CLASS_2"/>
    <property type="match status" value="1"/>
</dbReference>
<dbReference type="EMBL" id="RPFJ01000003">
    <property type="protein sequence ID" value="RPD99599.1"/>
    <property type="molecule type" value="Genomic_DNA"/>
</dbReference>